<keyword evidence="2" id="KW-1185">Reference proteome</keyword>
<evidence type="ECO:0000313" key="2">
    <source>
        <dbReference type="Proteomes" id="UP001283361"/>
    </source>
</evidence>
<dbReference type="AlphaFoldDB" id="A0AAE1D312"/>
<proteinExistence type="predicted"/>
<sequence length="233" mass="25910">MIGDKSLQTFNLQNLTRAPGFPLAVLGPRPPHQLTRGLDPGALVFPSSNSTLEPWSFHQVTRSWSPGLSINDSTLEPWSFHQVTRPWSPGLSIKGLDPGALIFPSSDSTLEPWSFHQVTRPWSPDLSINDSTLEPWFLHQVTRPWSPGHQELATDCPVRLCSPLASRSSERVDTEWRVVGDQLGEVLNCWRPEETGVEGAAYTRNLLKNGQGIIWGSAGPIESILEDFLVRKN</sequence>
<evidence type="ECO:0000313" key="1">
    <source>
        <dbReference type="EMBL" id="KAK3753224.1"/>
    </source>
</evidence>
<protein>
    <submittedName>
        <fullName evidence="1">Uncharacterized protein</fullName>
    </submittedName>
</protein>
<reference evidence="1" key="1">
    <citation type="journal article" date="2023" name="G3 (Bethesda)">
        <title>A reference genome for the long-term kleptoplast-retaining sea slug Elysia crispata morphotype clarki.</title>
        <authorList>
            <person name="Eastman K.E."/>
            <person name="Pendleton A.L."/>
            <person name="Shaikh M.A."/>
            <person name="Suttiyut T."/>
            <person name="Ogas R."/>
            <person name="Tomko P."/>
            <person name="Gavelis G."/>
            <person name="Widhalm J.R."/>
            <person name="Wisecaver J.H."/>
        </authorList>
    </citation>
    <scope>NUCLEOTIDE SEQUENCE</scope>
    <source>
        <strain evidence="1">ECLA1</strain>
    </source>
</reference>
<comment type="caution">
    <text evidence="1">The sequence shown here is derived from an EMBL/GenBank/DDBJ whole genome shotgun (WGS) entry which is preliminary data.</text>
</comment>
<dbReference type="Proteomes" id="UP001283361">
    <property type="component" value="Unassembled WGS sequence"/>
</dbReference>
<dbReference type="EMBL" id="JAWDGP010005718">
    <property type="protein sequence ID" value="KAK3753224.1"/>
    <property type="molecule type" value="Genomic_DNA"/>
</dbReference>
<name>A0AAE1D312_9GAST</name>
<organism evidence="1 2">
    <name type="scientific">Elysia crispata</name>
    <name type="common">lettuce slug</name>
    <dbReference type="NCBI Taxonomy" id="231223"/>
    <lineage>
        <taxon>Eukaryota</taxon>
        <taxon>Metazoa</taxon>
        <taxon>Spiralia</taxon>
        <taxon>Lophotrochozoa</taxon>
        <taxon>Mollusca</taxon>
        <taxon>Gastropoda</taxon>
        <taxon>Heterobranchia</taxon>
        <taxon>Euthyneura</taxon>
        <taxon>Panpulmonata</taxon>
        <taxon>Sacoglossa</taxon>
        <taxon>Placobranchoidea</taxon>
        <taxon>Plakobranchidae</taxon>
        <taxon>Elysia</taxon>
    </lineage>
</organism>
<accession>A0AAE1D312</accession>
<gene>
    <name evidence="1" type="ORF">RRG08_024497</name>
</gene>